<evidence type="ECO:0000313" key="1">
    <source>
        <dbReference type="EMBL" id="CTQ49865.1"/>
    </source>
</evidence>
<evidence type="ECO:0000313" key="2">
    <source>
        <dbReference type="Proteomes" id="UP000049222"/>
    </source>
</evidence>
<keyword evidence="2" id="KW-1185">Reference proteome</keyword>
<protein>
    <submittedName>
        <fullName evidence="1">Uncharacterized protein</fullName>
    </submittedName>
</protein>
<sequence>MTNFMDRTLRLYRRSPEGLQFIWVYGFENGNIHIDSGLCGKMADRKQVPATEREKIALFVQAMTGDGFSEVDEEGMTFMEIVFPVAGDFADDAEFQKRNELVDSLDEFLALTGQGFVDGASSGMGTMEVAFMSADAETSKSVIADWLSKGDWNDFQSIEAA</sequence>
<dbReference type="EMBL" id="CXSU01000012">
    <property type="protein sequence ID" value="CTQ49865.1"/>
    <property type="molecule type" value="Genomic_DNA"/>
</dbReference>
<name>A0A0M6YJM5_9RHOB</name>
<dbReference type="AlphaFoldDB" id="A0A0M6YJM5"/>
<gene>
    <name evidence="1" type="ORF">JDO7802_01882</name>
</gene>
<dbReference type="RefSeq" id="WP_055084945.1">
    <property type="nucleotide sequence ID" value="NZ_CXSU01000012.1"/>
</dbReference>
<proteinExistence type="predicted"/>
<organism evidence="1 2">
    <name type="scientific">Jannaschia donghaensis</name>
    <dbReference type="NCBI Taxonomy" id="420998"/>
    <lineage>
        <taxon>Bacteria</taxon>
        <taxon>Pseudomonadati</taxon>
        <taxon>Pseudomonadota</taxon>
        <taxon>Alphaproteobacteria</taxon>
        <taxon>Rhodobacterales</taxon>
        <taxon>Roseobacteraceae</taxon>
        <taxon>Jannaschia</taxon>
    </lineage>
</organism>
<dbReference type="OrthoDB" id="5508028at2"/>
<accession>A0A0M6YJM5</accession>
<dbReference type="Proteomes" id="UP000049222">
    <property type="component" value="Unassembled WGS sequence"/>
</dbReference>
<reference evidence="1 2" key="1">
    <citation type="submission" date="2015-07" db="EMBL/GenBank/DDBJ databases">
        <authorList>
            <person name="Noorani M."/>
        </authorList>
    </citation>
    <scope>NUCLEOTIDE SEQUENCE [LARGE SCALE GENOMIC DNA]</scope>
    <source>
        <strain evidence="1 2">CECT 7802</strain>
    </source>
</reference>